<sequence length="1026" mass="111415">MKITNFLRCASGRLMKMKLAGFALILFSVCTVNAQSVTVKGEITSKDDGLGLPGASVVVKGTSNSAATDIDGSYSITANANDVLVFSYIGFTPQEIKVGTNTTLNVVLVSEATTLDDVVVIGYGTQKKADITGSVAVVDVGEVLKVSNSDVSQLLQGRSAGVNVTSDGQPGAAPNIRIRGIGTFGDNQPLYVVDGVPVGTSVRDFNPNDIKSIQVLKDASAGAIYGSRAANGVVIITTKRGVKNSPLKIDYSGYYGVDQVAQKIPVLGRQDYQMIVNEKRTNAGLPLIAGNDPSSDLFVDNIDNDWQKIGLKDGTRKNHSFNFSGGGENVTYNASMDYFENKGMFVGNGPSYERYSGRINVTIEKGIFKMSPSLYYTHSFENSLTFRGDVLTGGRPPLINDLVIAIPTMALYDENNIGGYGGTDSTIHQTIALNVPGINSLFTNSVEVDRTFAIINPEFKLINSGGHELTYKLNLSYDKTQARDFSFVPKFEMGYFFGSGKSLLDDNSRIYTTTLVENTINYKKVFGKHDVDVLVGQTYQTNDAVTRTGHSENLPEPYHPVLSNGSNQTSGGSLFNSTLASLLGRVTYSFDDRYLLTATVRRDGSSRFAASNRYGTFPSVALGWKLSNEKFFKVSKDIVSQIKLRGSYGELGNQNIGDYLFQPVINGNILYNFNGATAVGGLQTSVVDENIKWETTTSANIGLDASFLNDALSFTVEYYNKKTTDVLVGVPIPLSTGSINTTPVVNAGSLRNTGIDIEVGYHYDKGKDFSFDISANASTLKNEVLALGGNNEPIYGTGSKTQVGGKVGEHFGYVYEGLFQSNEEVADHAFQSAATAPGDVKFKDLNDDGVIDADDRTFLGSAIPTVTYGFNFAAKYKNLDFTVFASGAAGYYINSSLYRSLMWSTDYINSHEDILDRWTPENTDTNIPRVVANDPNGNARDSNRPGWLQKGDYLRINTVSLGYTLPNLFGKVIQSIRIYSTVQNLYTFTKYKGFNPDFNAGVFNPGFDGGTYPRPRTYLFGVQMTF</sequence>
<dbReference type="AlphaFoldDB" id="A0A0A2MSF7"/>
<dbReference type="InterPro" id="IPR008969">
    <property type="entry name" value="CarboxyPept-like_regulatory"/>
</dbReference>
<name>A0A0A2MSF7_9FLAO</name>
<comment type="subcellular location">
    <subcellularLocation>
        <location evidence="1 7">Cell outer membrane</location>
        <topology evidence="1 7">Multi-pass membrane protein</topology>
    </subcellularLocation>
</comment>
<dbReference type="SUPFAM" id="SSF49464">
    <property type="entry name" value="Carboxypeptidase regulatory domain-like"/>
    <property type="match status" value="1"/>
</dbReference>
<comment type="caution">
    <text evidence="10">The sequence shown here is derived from an EMBL/GenBank/DDBJ whole genome shotgun (WGS) entry which is preliminary data.</text>
</comment>
<dbReference type="InterPro" id="IPR037066">
    <property type="entry name" value="Plug_dom_sf"/>
</dbReference>
<dbReference type="GO" id="GO:0009279">
    <property type="term" value="C:cell outer membrane"/>
    <property type="evidence" value="ECO:0007669"/>
    <property type="project" value="UniProtKB-SubCell"/>
</dbReference>
<evidence type="ECO:0000256" key="7">
    <source>
        <dbReference type="PROSITE-ProRule" id="PRU01360"/>
    </source>
</evidence>
<proteinExistence type="inferred from homology"/>
<keyword evidence="11" id="KW-1185">Reference proteome</keyword>
<dbReference type="EMBL" id="JRLY01000002">
    <property type="protein sequence ID" value="KGO94403.1"/>
    <property type="molecule type" value="Genomic_DNA"/>
</dbReference>
<evidence type="ECO:0000313" key="11">
    <source>
        <dbReference type="Proteomes" id="UP000030111"/>
    </source>
</evidence>
<organism evidence="10 11">
    <name type="scientific">Flavobacterium subsaxonicum WB 4.1-42 = DSM 21790</name>
    <dbReference type="NCBI Taxonomy" id="1121898"/>
    <lineage>
        <taxon>Bacteria</taxon>
        <taxon>Pseudomonadati</taxon>
        <taxon>Bacteroidota</taxon>
        <taxon>Flavobacteriia</taxon>
        <taxon>Flavobacteriales</taxon>
        <taxon>Flavobacteriaceae</taxon>
        <taxon>Flavobacterium</taxon>
    </lineage>
</organism>
<dbReference type="OrthoDB" id="9768177at2"/>
<evidence type="ECO:0000256" key="8">
    <source>
        <dbReference type="SAM" id="SignalP"/>
    </source>
</evidence>
<dbReference type="Pfam" id="PF07715">
    <property type="entry name" value="Plug"/>
    <property type="match status" value="1"/>
</dbReference>
<dbReference type="PROSITE" id="PS52016">
    <property type="entry name" value="TONB_DEPENDENT_REC_3"/>
    <property type="match status" value="1"/>
</dbReference>
<evidence type="ECO:0000256" key="5">
    <source>
        <dbReference type="ARBA" id="ARBA00023136"/>
    </source>
</evidence>
<dbReference type="InterPro" id="IPR039426">
    <property type="entry name" value="TonB-dep_rcpt-like"/>
</dbReference>
<dbReference type="Gene3D" id="2.60.40.1120">
    <property type="entry name" value="Carboxypeptidase-like, regulatory domain"/>
    <property type="match status" value="1"/>
</dbReference>
<keyword evidence="3 7" id="KW-1134">Transmembrane beta strand</keyword>
<protein>
    <submittedName>
        <fullName evidence="10">TonB-dependent receptor</fullName>
    </submittedName>
</protein>
<dbReference type="Pfam" id="PF13715">
    <property type="entry name" value="CarbopepD_reg_2"/>
    <property type="match status" value="1"/>
</dbReference>
<dbReference type="Gene3D" id="2.170.130.10">
    <property type="entry name" value="TonB-dependent receptor, plug domain"/>
    <property type="match status" value="1"/>
</dbReference>
<comment type="similarity">
    <text evidence="7">Belongs to the TonB-dependent receptor family.</text>
</comment>
<dbReference type="InterPro" id="IPR012910">
    <property type="entry name" value="Plug_dom"/>
</dbReference>
<dbReference type="NCBIfam" id="TIGR04057">
    <property type="entry name" value="SusC_RagA_signa"/>
    <property type="match status" value="1"/>
</dbReference>
<keyword evidence="2 7" id="KW-0813">Transport</keyword>
<evidence type="ECO:0000256" key="6">
    <source>
        <dbReference type="ARBA" id="ARBA00023237"/>
    </source>
</evidence>
<dbReference type="SUPFAM" id="SSF56935">
    <property type="entry name" value="Porins"/>
    <property type="match status" value="1"/>
</dbReference>
<dbReference type="InterPro" id="IPR036942">
    <property type="entry name" value="Beta-barrel_TonB_sf"/>
</dbReference>
<dbReference type="InterPro" id="IPR023997">
    <property type="entry name" value="TonB-dep_OMP_SusC/RagA_CS"/>
</dbReference>
<keyword evidence="6 7" id="KW-0998">Cell outer membrane</keyword>
<keyword evidence="5 7" id="KW-0472">Membrane</keyword>
<feature type="chain" id="PRO_5002003585" evidence="8">
    <location>
        <begin position="35"/>
        <end position="1026"/>
    </location>
</feature>
<dbReference type="NCBIfam" id="TIGR04056">
    <property type="entry name" value="OMP_RagA_SusC"/>
    <property type="match status" value="1"/>
</dbReference>
<gene>
    <name evidence="10" type="ORF">Q766_05670</name>
</gene>
<evidence type="ECO:0000313" key="10">
    <source>
        <dbReference type="EMBL" id="KGO94403.1"/>
    </source>
</evidence>
<accession>A0A0A2MSF7</accession>
<dbReference type="Gene3D" id="2.40.170.20">
    <property type="entry name" value="TonB-dependent receptor, beta-barrel domain"/>
    <property type="match status" value="1"/>
</dbReference>
<evidence type="ECO:0000256" key="3">
    <source>
        <dbReference type="ARBA" id="ARBA00022452"/>
    </source>
</evidence>
<keyword evidence="10" id="KW-0675">Receptor</keyword>
<dbReference type="InterPro" id="IPR023996">
    <property type="entry name" value="TonB-dep_OMP_SusC/RagA"/>
</dbReference>
<feature type="domain" description="TonB-dependent receptor plug" evidence="9">
    <location>
        <begin position="128"/>
        <end position="233"/>
    </location>
</feature>
<evidence type="ECO:0000256" key="2">
    <source>
        <dbReference type="ARBA" id="ARBA00022448"/>
    </source>
</evidence>
<keyword evidence="8" id="KW-0732">Signal</keyword>
<dbReference type="eggNOG" id="COG4206">
    <property type="taxonomic scope" value="Bacteria"/>
</dbReference>
<dbReference type="STRING" id="1121898.GCA_000422725_01434"/>
<evidence type="ECO:0000259" key="9">
    <source>
        <dbReference type="Pfam" id="PF07715"/>
    </source>
</evidence>
<reference evidence="10 11" key="1">
    <citation type="submission" date="2013-09" db="EMBL/GenBank/DDBJ databases">
        <authorList>
            <person name="Zeng Z."/>
            <person name="Chen C."/>
        </authorList>
    </citation>
    <scope>NUCLEOTIDE SEQUENCE [LARGE SCALE GENOMIC DNA]</scope>
    <source>
        <strain evidence="10 11">WB 4.1-42</strain>
    </source>
</reference>
<evidence type="ECO:0000256" key="4">
    <source>
        <dbReference type="ARBA" id="ARBA00022692"/>
    </source>
</evidence>
<feature type="signal peptide" evidence="8">
    <location>
        <begin position="1"/>
        <end position="34"/>
    </location>
</feature>
<dbReference type="Proteomes" id="UP000030111">
    <property type="component" value="Unassembled WGS sequence"/>
</dbReference>
<evidence type="ECO:0000256" key="1">
    <source>
        <dbReference type="ARBA" id="ARBA00004571"/>
    </source>
</evidence>
<keyword evidence="4 7" id="KW-0812">Transmembrane</keyword>